<dbReference type="SUPFAM" id="SSF53335">
    <property type="entry name" value="S-adenosyl-L-methionine-dependent methyltransferases"/>
    <property type="match status" value="1"/>
</dbReference>
<comment type="similarity">
    <text evidence="1">Belongs to the methyltransferase superfamily. L-isoaspartyl/D-aspartyl protein methyltransferase family.</text>
</comment>
<dbReference type="Gene3D" id="3.40.50.150">
    <property type="entry name" value="Vaccinia Virus protein VP39"/>
    <property type="match status" value="1"/>
</dbReference>
<reference evidence="5" key="1">
    <citation type="journal article" date="2019" name="Int. J. Syst. Evol. Microbiol.">
        <title>The Global Catalogue of Microorganisms (GCM) 10K type strain sequencing project: providing services to taxonomists for standard genome sequencing and annotation.</title>
        <authorList>
            <consortium name="The Broad Institute Genomics Platform"/>
            <consortium name="The Broad Institute Genome Sequencing Center for Infectious Disease"/>
            <person name="Wu L."/>
            <person name="Ma J."/>
        </authorList>
    </citation>
    <scope>NUCLEOTIDE SEQUENCE [LARGE SCALE GENOMIC DNA]</scope>
    <source>
        <strain evidence="5">NBRC 110140</strain>
    </source>
</reference>
<dbReference type="CDD" id="cd02440">
    <property type="entry name" value="AdoMet_MTases"/>
    <property type="match status" value="1"/>
</dbReference>
<keyword evidence="5" id="KW-1185">Reference proteome</keyword>
<dbReference type="RefSeq" id="WP_284375216.1">
    <property type="nucleotide sequence ID" value="NZ_BSNN01000002.1"/>
</dbReference>
<evidence type="ECO:0000313" key="5">
    <source>
        <dbReference type="Proteomes" id="UP001156694"/>
    </source>
</evidence>
<comment type="caution">
    <text evidence="4">The sequence shown here is derived from an EMBL/GenBank/DDBJ whole genome shotgun (WGS) entry which is preliminary data.</text>
</comment>
<dbReference type="PANTHER" id="PTHR11579">
    <property type="entry name" value="PROTEIN-L-ISOASPARTATE O-METHYLTRANSFERASE"/>
    <property type="match status" value="1"/>
</dbReference>
<organism evidence="4 5">
    <name type="scientific">Amylibacter marinus</name>
    <dbReference type="NCBI Taxonomy" id="1475483"/>
    <lineage>
        <taxon>Bacteria</taxon>
        <taxon>Pseudomonadati</taxon>
        <taxon>Pseudomonadota</taxon>
        <taxon>Alphaproteobacteria</taxon>
        <taxon>Rhodobacterales</taxon>
        <taxon>Paracoccaceae</taxon>
        <taxon>Amylibacter</taxon>
    </lineage>
</organism>
<sequence>MNDFTSARTAMVDCQVRPSDVTKYPIINALLNIAREKYVPTDKISIAYVGDHVALGNSRYLLDARTFAKMLDAVNVRGDELVLDIACGLGYSTAVIADLAEAVVGVEDNAELADAASETLSQQGVDNAIVVSAPLSTGAAKHGPYDVVVLQGAIEVFPESLVQQLKDGGRVAAIFVDGAMGQCRIGIKSGDTINWKRDFDATAPILGGFERTIEFNLA</sequence>
<dbReference type="PANTHER" id="PTHR11579:SF18">
    <property type="entry name" value="PROTEIN-L-ISOASPARTATE O-METHYLTRANSFERASE"/>
    <property type="match status" value="1"/>
</dbReference>
<dbReference type="Proteomes" id="UP001156694">
    <property type="component" value="Unassembled WGS sequence"/>
</dbReference>
<gene>
    <name evidence="4" type="ORF">GCM10007939_01570</name>
</gene>
<protein>
    <recommendedName>
        <fullName evidence="2">Protein-L-isoaspartate O-methyltransferase</fullName>
    </recommendedName>
    <alternativeName>
        <fullName evidence="3">Protein L-isoaspartyl methyltransferase</fullName>
    </alternativeName>
</protein>
<name>A0ABQ5VRU9_9RHOB</name>
<dbReference type="Pfam" id="PF01135">
    <property type="entry name" value="PCMT"/>
    <property type="match status" value="1"/>
</dbReference>
<evidence type="ECO:0000313" key="4">
    <source>
        <dbReference type="EMBL" id="GLQ33874.1"/>
    </source>
</evidence>
<evidence type="ECO:0000256" key="1">
    <source>
        <dbReference type="ARBA" id="ARBA00005369"/>
    </source>
</evidence>
<proteinExistence type="inferred from homology"/>
<evidence type="ECO:0000256" key="2">
    <source>
        <dbReference type="ARBA" id="ARBA00013346"/>
    </source>
</evidence>
<accession>A0ABQ5VRU9</accession>
<dbReference type="InterPro" id="IPR029063">
    <property type="entry name" value="SAM-dependent_MTases_sf"/>
</dbReference>
<dbReference type="EMBL" id="BSNN01000002">
    <property type="protein sequence ID" value="GLQ33874.1"/>
    <property type="molecule type" value="Genomic_DNA"/>
</dbReference>
<dbReference type="InterPro" id="IPR000682">
    <property type="entry name" value="PCMT"/>
</dbReference>
<evidence type="ECO:0000256" key="3">
    <source>
        <dbReference type="ARBA" id="ARBA00030757"/>
    </source>
</evidence>